<protein>
    <recommendedName>
        <fullName evidence="5">Aldehyde dehydrogenase domain-containing protein</fullName>
    </recommendedName>
</protein>
<evidence type="ECO:0000256" key="4">
    <source>
        <dbReference type="SAM" id="MobiDB-lite"/>
    </source>
</evidence>
<dbReference type="HOGENOM" id="CLU_039242_0_0_1"/>
<dbReference type="PROSITE" id="PS00070">
    <property type="entry name" value="ALDEHYDE_DEHYDR_CYS"/>
    <property type="match status" value="1"/>
</dbReference>
<dbReference type="Pfam" id="PF00171">
    <property type="entry name" value="Aldedh"/>
    <property type="match status" value="1"/>
</dbReference>
<evidence type="ECO:0000259" key="5">
    <source>
        <dbReference type="Pfam" id="PF00171"/>
    </source>
</evidence>
<proteinExistence type="inferred from homology"/>
<organism evidence="6">
    <name type="scientific">Guillardia theta (strain CCMP2712)</name>
    <name type="common">Cryptophyte</name>
    <dbReference type="NCBI Taxonomy" id="905079"/>
    <lineage>
        <taxon>Eukaryota</taxon>
        <taxon>Cryptophyceae</taxon>
        <taxon>Pyrenomonadales</taxon>
        <taxon>Geminigeraceae</taxon>
        <taxon>Guillardia</taxon>
    </lineage>
</organism>
<keyword evidence="2" id="KW-0560">Oxidoreductase</keyword>
<dbReference type="RefSeq" id="XP_005834032.1">
    <property type="nucleotide sequence ID" value="XM_005833975.1"/>
</dbReference>
<gene>
    <name evidence="6" type="ORF">GUITHDRAFT_94019</name>
</gene>
<dbReference type="PANTHER" id="PTHR43521">
    <property type="entry name" value="ALPHA-AMINOADIPIC SEMIALDEHYDE DEHYDROGENASE"/>
    <property type="match status" value="1"/>
</dbReference>
<dbReference type="GO" id="GO:0004029">
    <property type="term" value="F:aldehyde dehydrogenase (NAD+) activity"/>
    <property type="evidence" value="ECO:0007669"/>
    <property type="project" value="InterPro"/>
</dbReference>
<reference evidence="7" key="3">
    <citation type="submission" date="2016-03" db="UniProtKB">
        <authorList>
            <consortium name="EnsemblProtists"/>
        </authorList>
    </citation>
    <scope>IDENTIFICATION</scope>
</reference>
<keyword evidence="8" id="KW-1185">Reference proteome</keyword>
<sequence length="588" mass="64925">MRSFKASKITRPLLANKAWGLPACKGMSSQSSGGHAKKKTNADSHVASWQPTYHSKKLDFATCDPDSLGSGAPAKVHNIIQGEWIQGTDGAYEVIPDPIDGRPFIEVSEIQQNSLNAFVRSLNSCPKYGMHNPLLNVDRYLLYGEISLKAANMLRDPEVERFFARLIQRVSPKSYAQARGEVVVTRKFLENFSGDQVRFLARSFSVPGDHTGQQSQGYRWPYGPVALITPFNFPLEIPVLQTMGALYMGNRPLLKVDSKVSIVMDQFIRLLHSCGMPMGDLDFINCHGPMMQTLLEKARPRTTLFTGSSKVANILAERLEGRVKVESAGFGWKVLGPDVPSDPAVIDYVAHVCDQDAYASSGQKCSAQSILFVHKNWSKTNLLDKLQQLASQRRLDDLTVGPTLSVTTQTFTNHVEALKKIPGARVLFGGVEINEGKHNIPRQYGAMKPTAVMVPLSSLTASKENLQLATTEVFAPFQVVTEFDDSDIPAVLDVLEFVQNHLTAAIVSNDVSFQRLFQGRSVNGTTYVGMRARTTGAPQNHWFGPAGDPRAAGIGTKEAIHVTWSCHREFIHDNDLSFIKNWKLPART</sequence>
<accession>L1JFF5</accession>
<dbReference type="InterPro" id="IPR015590">
    <property type="entry name" value="Aldehyde_DH_dom"/>
</dbReference>
<evidence type="ECO:0000256" key="1">
    <source>
        <dbReference type="ARBA" id="ARBA00009986"/>
    </source>
</evidence>
<evidence type="ECO:0000313" key="7">
    <source>
        <dbReference type="EnsemblProtists" id="EKX47052"/>
    </source>
</evidence>
<dbReference type="PaxDb" id="55529-EKX47052"/>
<dbReference type="STRING" id="905079.L1JFF5"/>
<dbReference type="EnsemblProtists" id="EKX47052">
    <property type="protein sequence ID" value="EKX47052"/>
    <property type="gene ID" value="GUITHDRAFT_94019"/>
</dbReference>
<reference evidence="6 8" key="1">
    <citation type="journal article" date="2012" name="Nature">
        <title>Algal genomes reveal evolutionary mosaicism and the fate of nucleomorphs.</title>
        <authorList>
            <consortium name="DOE Joint Genome Institute"/>
            <person name="Curtis B.A."/>
            <person name="Tanifuji G."/>
            <person name="Burki F."/>
            <person name="Gruber A."/>
            <person name="Irimia M."/>
            <person name="Maruyama S."/>
            <person name="Arias M.C."/>
            <person name="Ball S.G."/>
            <person name="Gile G.H."/>
            <person name="Hirakawa Y."/>
            <person name="Hopkins J.F."/>
            <person name="Kuo A."/>
            <person name="Rensing S.A."/>
            <person name="Schmutz J."/>
            <person name="Symeonidi A."/>
            <person name="Elias M."/>
            <person name="Eveleigh R.J."/>
            <person name="Herman E.K."/>
            <person name="Klute M.J."/>
            <person name="Nakayama T."/>
            <person name="Obornik M."/>
            <person name="Reyes-Prieto A."/>
            <person name="Armbrust E.V."/>
            <person name="Aves S.J."/>
            <person name="Beiko R.G."/>
            <person name="Coutinho P."/>
            <person name="Dacks J.B."/>
            <person name="Durnford D.G."/>
            <person name="Fast N.M."/>
            <person name="Green B.R."/>
            <person name="Grisdale C.J."/>
            <person name="Hempel F."/>
            <person name="Henrissat B."/>
            <person name="Hoppner M.P."/>
            <person name="Ishida K."/>
            <person name="Kim E."/>
            <person name="Koreny L."/>
            <person name="Kroth P.G."/>
            <person name="Liu Y."/>
            <person name="Malik S.B."/>
            <person name="Maier U.G."/>
            <person name="McRose D."/>
            <person name="Mock T."/>
            <person name="Neilson J.A."/>
            <person name="Onodera N.T."/>
            <person name="Poole A.M."/>
            <person name="Pritham E.J."/>
            <person name="Richards T.A."/>
            <person name="Rocap G."/>
            <person name="Roy S.W."/>
            <person name="Sarai C."/>
            <person name="Schaack S."/>
            <person name="Shirato S."/>
            <person name="Slamovits C.H."/>
            <person name="Spencer D.F."/>
            <person name="Suzuki S."/>
            <person name="Worden A.Z."/>
            <person name="Zauner S."/>
            <person name="Barry K."/>
            <person name="Bell C."/>
            <person name="Bharti A.K."/>
            <person name="Crow J.A."/>
            <person name="Grimwood J."/>
            <person name="Kramer R."/>
            <person name="Lindquist E."/>
            <person name="Lucas S."/>
            <person name="Salamov A."/>
            <person name="McFadden G.I."/>
            <person name="Lane C.E."/>
            <person name="Keeling P.J."/>
            <person name="Gray M.W."/>
            <person name="Grigoriev I.V."/>
            <person name="Archibald J.M."/>
        </authorList>
    </citation>
    <scope>NUCLEOTIDE SEQUENCE</scope>
    <source>
        <strain evidence="6 8">CCMP2712</strain>
    </source>
</reference>
<evidence type="ECO:0000313" key="8">
    <source>
        <dbReference type="Proteomes" id="UP000011087"/>
    </source>
</evidence>
<evidence type="ECO:0000313" key="6">
    <source>
        <dbReference type="EMBL" id="EKX47052.1"/>
    </source>
</evidence>
<reference evidence="8" key="2">
    <citation type="submission" date="2012-11" db="EMBL/GenBank/DDBJ databases">
        <authorList>
            <person name="Kuo A."/>
            <person name="Curtis B.A."/>
            <person name="Tanifuji G."/>
            <person name="Burki F."/>
            <person name="Gruber A."/>
            <person name="Irimia M."/>
            <person name="Maruyama S."/>
            <person name="Arias M.C."/>
            <person name="Ball S.G."/>
            <person name="Gile G.H."/>
            <person name="Hirakawa Y."/>
            <person name="Hopkins J.F."/>
            <person name="Rensing S.A."/>
            <person name="Schmutz J."/>
            <person name="Symeonidi A."/>
            <person name="Elias M."/>
            <person name="Eveleigh R.J."/>
            <person name="Herman E.K."/>
            <person name="Klute M.J."/>
            <person name="Nakayama T."/>
            <person name="Obornik M."/>
            <person name="Reyes-Prieto A."/>
            <person name="Armbrust E.V."/>
            <person name="Aves S.J."/>
            <person name="Beiko R.G."/>
            <person name="Coutinho P."/>
            <person name="Dacks J.B."/>
            <person name="Durnford D.G."/>
            <person name="Fast N.M."/>
            <person name="Green B.R."/>
            <person name="Grisdale C."/>
            <person name="Hempe F."/>
            <person name="Henrissat B."/>
            <person name="Hoppner M.P."/>
            <person name="Ishida K.-I."/>
            <person name="Kim E."/>
            <person name="Koreny L."/>
            <person name="Kroth P.G."/>
            <person name="Liu Y."/>
            <person name="Malik S.-B."/>
            <person name="Maier U.G."/>
            <person name="McRose D."/>
            <person name="Mock T."/>
            <person name="Neilson J.A."/>
            <person name="Onodera N.T."/>
            <person name="Poole A.M."/>
            <person name="Pritham E.J."/>
            <person name="Richards T.A."/>
            <person name="Rocap G."/>
            <person name="Roy S.W."/>
            <person name="Sarai C."/>
            <person name="Schaack S."/>
            <person name="Shirato S."/>
            <person name="Slamovits C.H."/>
            <person name="Spencer D.F."/>
            <person name="Suzuki S."/>
            <person name="Worden A.Z."/>
            <person name="Zauner S."/>
            <person name="Barry K."/>
            <person name="Bell C."/>
            <person name="Bharti A.K."/>
            <person name="Crow J.A."/>
            <person name="Grimwood J."/>
            <person name="Kramer R."/>
            <person name="Lindquist E."/>
            <person name="Lucas S."/>
            <person name="Salamov A."/>
            <person name="McFadden G.I."/>
            <person name="Lane C.E."/>
            <person name="Keeling P.J."/>
            <person name="Gray M.W."/>
            <person name="Grigoriev I.V."/>
            <person name="Archibald J.M."/>
        </authorList>
    </citation>
    <scope>NUCLEOTIDE SEQUENCE</scope>
    <source>
        <strain evidence="8">CCMP2712</strain>
    </source>
</reference>
<dbReference type="InterPro" id="IPR016161">
    <property type="entry name" value="Ald_DH/histidinol_DH"/>
</dbReference>
<dbReference type="GeneID" id="17303799"/>
<dbReference type="Proteomes" id="UP000011087">
    <property type="component" value="Unassembled WGS sequence"/>
</dbReference>
<dbReference type="InterPro" id="IPR016163">
    <property type="entry name" value="Ald_DH_C"/>
</dbReference>
<feature type="domain" description="Aldehyde dehydrogenase" evidence="5">
    <location>
        <begin position="145"/>
        <end position="539"/>
    </location>
</feature>
<dbReference type="Gene3D" id="3.40.309.10">
    <property type="entry name" value="Aldehyde Dehydrogenase, Chain A, domain 2"/>
    <property type="match status" value="1"/>
</dbReference>
<feature type="region of interest" description="Disordered" evidence="4">
    <location>
        <begin position="29"/>
        <end position="48"/>
    </location>
</feature>
<dbReference type="SUPFAM" id="SSF53720">
    <property type="entry name" value="ALDH-like"/>
    <property type="match status" value="1"/>
</dbReference>
<dbReference type="InterPro" id="IPR016160">
    <property type="entry name" value="Ald_DH_CS_CYS"/>
</dbReference>
<dbReference type="Gene3D" id="3.40.605.10">
    <property type="entry name" value="Aldehyde Dehydrogenase, Chain A, domain 1"/>
    <property type="match status" value="1"/>
</dbReference>
<name>L1JFF5_GUITC</name>
<evidence type="ECO:0000256" key="2">
    <source>
        <dbReference type="ARBA" id="ARBA00023002"/>
    </source>
</evidence>
<dbReference type="PANTHER" id="PTHR43521:SF7">
    <property type="entry name" value="DELTA-1-PYRROLINE-5-CARBOXYLATE DEHYDROGENASE 12A1, MITOCHONDRIAL"/>
    <property type="match status" value="1"/>
</dbReference>
<dbReference type="OrthoDB" id="440325at2759"/>
<dbReference type="InterPro" id="IPR044638">
    <property type="entry name" value="ALDH7A1-like"/>
</dbReference>
<dbReference type="OMA" id="NGFRWPF"/>
<dbReference type="FunFam" id="3.40.605.10:FF:000019">
    <property type="entry name" value="probable aldehyde dehydrogenase"/>
    <property type="match status" value="1"/>
</dbReference>
<dbReference type="AlphaFoldDB" id="L1JFF5"/>
<comment type="similarity">
    <text evidence="1">Belongs to the aldehyde dehydrogenase family.</text>
</comment>
<dbReference type="InterPro" id="IPR016162">
    <property type="entry name" value="Ald_DH_N"/>
</dbReference>
<dbReference type="EMBL" id="JH992991">
    <property type="protein sequence ID" value="EKX47052.1"/>
    <property type="molecule type" value="Genomic_DNA"/>
</dbReference>
<keyword evidence="3" id="KW-0520">NAD</keyword>
<dbReference type="KEGG" id="gtt:GUITHDRAFT_94019"/>
<evidence type="ECO:0000256" key="3">
    <source>
        <dbReference type="ARBA" id="ARBA00023027"/>
    </source>
</evidence>
<dbReference type="eggNOG" id="KOG2451">
    <property type="taxonomic scope" value="Eukaryota"/>
</dbReference>